<keyword evidence="1" id="KW-0614">Plasmid</keyword>
<dbReference type="EMBL" id="CP113528">
    <property type="protein sequence ID" value="WDV09198.1"/>
    <property type="molecule type" value="Genomic_DNA"/>
</dbReference>
<dbReference type="Proteomes" id="UP001219585">
    <property type="component" value="Plasmid unnamed"/>
</dbReference>
<geneLocation type="plasmid" evidence="1 2">
    <name>unnamed</name>
</geneLocation>
<evidence type="ECO:0000313" key="1">
    <source>
        <dbReference type="EMBL" id="WDV09198.1"/>
    </source>
</evidence>
<dbReference type="KEGG" id="liu:OU989_23205"/>
<evidence type="ECO:0000313" key="2">
    <source>
        <dbReference type="Proteomes" id="UP001219585"/>
    </source>
</evidence>
<dbReference type="AlphaFoldDB" id="A0AAJ5RVT1"/>
<gene>
    <name evidence="1" type="ORF">OU989_23205</name>
</gene>
<proteinExistence type="predicted"/>
<accession>A0AAJ5RVT1</accession>
<sequence length="152" mass="18065">MNIFSNKVNEIKTLENELIHSLEDNVYGRRKQAPPASVDFYNDVNAKRVYSTLSPLIKLLSRKRHNNALHMYMIMFLSEELSKYVMYQFNNDQEDFKIEFLAKEAELLILDLYNIMELAENKTKGKKFSIDEKYIFKDEKNIIRTNLELLTE</sequence>
<reference evidence="1" key="1">
    <citation type="submission" date="2022-11" db="EMBL/GenBank/DDBJ databases">
        <title>Lysinibacillus irui.</title>
        <authorList>
            <person name="Akintayo S.O."/>
        </authorList>
    </citation>
    <scope>NUCLEOTIDE SEQUENCE</scope>
    <source>
        <strain evidence="1">IRB4-01</strain>
        <plasmid evidence="1">unnamed</plasmid>
    </source>
</reference>
<name>A0AAJ5RVT1_9BACI</name>
<dbReference type="RefSeq" id="WP_274797421.1">
    <property type="nucleotide sequence ID" value="NZ_CP113528.1"/>
</dbReference>
<protein>
    <submittedName>
        <fullName evidence="1">Uncharacterized protein</fullName>
    </submittedName>
</protein>
<organism evidence="1 2">
    <name type="scientific">Lysinibacillus irui</name>
    <dbReference type="NCBI Taxonomy" id="2998077"/>
    <lineage>
        <taxon>Bacteria</taxon>
        <taxon>Bacillati</taxon>
        <taxon>Bacillota</taxon>
        <taxon>Bacilli</taxon>
        <taxon>Bacillales</taxon>
        <taxon>Bacillaceae</taxon>
        <taxon>Lysinibacillus</taxon>
    </lineage>
</organism>